<dbReference type="InterPro" id="IPR011990">
    <property type="entry name" value="TPR-like_helical_dom_sf"/>
</dbReference>
<keyword evidence="1" id="KW-0489">Methyltransferase</keyword>
<dbReference type="AlphaFoldDB" id="A0A553ZW47"/>
<name>A0A553ZW47_9BACI</name>
<dbReference type="GO" id="GO:0032259">
    <property type="term" value="P:methylation"/>
    <property type="evidence" value="ECO:0007669"/>
    <property type="project" value="UniProtKB-KW"/>
</dbReference>
<organism evidence="1 2">
    <name type="scientific">Alkalicoccobacillus porphyridii</name>
    <dbReference type="NCBI Taxonomy" id="2597270"/>
    <lineage>
        <taxon>Bacteria</taxon>
        <taxon>Bacillati</taxon>
        <taxon>Bacillota</taxon>
        <taxon>Bacilli</taxon>
        <taxon>Bacillales</taxon>
        <taxon>Bacillaceae</taxon>
        <taxon>Alkalicoccobacillus</taxon>
    </lineage>
</organism>
<dbReference type="Gene3D" id="1.25.40.10">
    <property type="entry name" value="Tetratricopeptide repeat domain"/>
    <property type="match status" value="1"/>
</dbReference>
<sequence>MRTVISAAEVGAKCAEWYKLMIARDIQKSIVIKEEIESLLSIMEQSDKVLAYYSLLEFRHSMLLEEVQKGNKDAFMQLINQPDPFLEFLCHFMNGQNEFYKNRFKAAIRLYVKAESLLEYVTDDYERAEFYQRIAEGYYHINQYTFAVSYLELALELFKKDESYKEKELYAELVLAAIDTEMNRFAEAEVRYQRISEKSKQIPFAHSLIIRGLGLNRLRQNKQVEAKQYMEQALSIQSHAASAVGMKTRADLAFIKLRLEEPDGMTLFQEAEEQATKFKNIEYQARCLINRHLYVNPNQDKVNEGVQMLQTHELFFDAAEVCEEISFFYEKGGNYKLALNYMKIARDMNVLQFTLGSD</sequence>
<dbReference type="OrthoDB" id="2893521at2"/>
<dbReference type="SUPFAM" id="SSF48452">
    <property type="entry name" value="TPR-like"/>
    <property type="match status" value="1"/>
</dbReference>
<dbReference type="EMBL" id="VLXZ01000009">
    <property type="protein sequence ID" value="TSB45704.1"/>
    <property type="molecule type" value="Genomic_DNA"/>
</dbReference>
<comment type="caution">
    <text evidence="1">The sequence shown here is derived from an EMBL/GenBank/DDBJ whole genome shotgun (WGS) entry which is preliminary data.</text>
</comment>
<evidence type="ECO:0000313" key="2">
    <source>
        <dbReference type="Proteomes" id="UP000318521"/>
    </source>
</evidence>
<gene>
    <name evidence="1" type="ORF">FN960_14550</name>
</gene>
<reference evidence="1 2" key="1">
    <citation type="submission" date="2019-07" db="EMBL/GenBank/DDBJ databases">
        <authorList>
            <person name="Park Y.J."/>
            <person name="Jeong S.E."/>
            <person name="Jung H.S."/>
        </authorList>
    </citation>
    <scope>NUCLEOTIDE SEQUENCE [LARGE SCALE GENOMIC DNA]</scope>
    <source>
        <strain evidence="2">P16(2019)</strain>
    </source>
</reference>
<keyword evidence="1" id="KW-0808">Transferase</keyword>
<proteinExistence type="predicted"/>
<dbReference type="GO" id="GO:0008168">
    <property type="term" value="F:methyltransferase activity"/>
    <property type="evidence" value="ECO:0007669"/>
    <property type="project" value="UniProtKB-KW"/>
</dbReference>
<keyword evidence="2" id="KW-1185">Reference proteome</keyword>
<dbReference type="Pfam" id="PF18801">
    <property type="entry name" value="RapH_N"/>
    <property type="match status" value="1"/>
</dbReference>
<accession>A0A553ZW47</accession>
<protein>
    <submittedName>
        <fullName evidence="1">Modification methylase CeqI</fullName>
    </submittedName>
</protein>
<evidence type="ECO:0000313" key="1">
    <source>
        <dbReference type="EMBL" id="TSB45704.1"/>
    </source>
</evidence>
<dbReference type="Proteomes" id="UP000318521">
    <property type="component" value="Unassembled WGS sequence"/>
</dbReference>